<reference evidence="1 2" key="1">
    <citation type="submission" date="2014-04" db="EMBL/GenBank/DDBJ databases">
        <authorList>
            <consortium name="DOE Joint Genome Institute"/>
            <person name="Kuo A."/>
            <person name="Girlanda M."/>
            <person name="Perotto S."/>
            <person name="Kohler A."/>
            <person name="Nagy L.G."/>
            <person name="Floudas D."/>
            <person name="Copeland A."/>
            <person name="Barry K.W."/>
            <person name="Cichocki N."/>
            <person name="Veneault-Fourrey C."/>
            <person name="LaButti K."/>
            <person name="Lindquist E.A."/>
            <person name="Lipzen A."/>
            <person name="Lundell T."/>
            <person name="Morin E."/>
            <person name="Murat C."/>
            <person name="Sun H."/>
            <person name="Tunlid A."/>
            <person name="Henrissat B."/>
            <person name="Grigoriev I.V."/>
            <person name="Hibbett D.S."/>
            <person name="Martin F."/>
            <person name="Nordberg H.P."/>
            <person name="Cantor M.N."/>
            <person name="Hua S.X."/>
        </authorList>
    </citation>
    <scope>NUCLEOTIDE SEQUENCE [LARGE SCALE GENOMIC DNA]</scope>
    <source>
        <strain evidence="1 2">MUT 4182</strain>
    </source>
</reference>
<dbReference type="EMBL" id="KN823529">
    <property type="protein sequence ID" value="KIO16573.1"/>
    <property type="molecule type" value="Genomic_DNA"/>
</dbReference>
<accession>A0A0C3K5A9</accession>
<dbReference type="Proteomes" id="UP000054248">
    <property type="component" value="Unassembled WGS sequence"/>
</dbReference>
<reference evidence="2" key="2">
    <citation type="submission" date="2015-01" db="EMBL/GenBank/DDBJ databases">
        <title>Evolutionary Origins and Diversification of the Mycorrhizal Mutualists.</title>
        <authorList>
            <consortium name="DOE Joint Genome Institute"/>
            <consortium name="Mycorrhizal Genomics Consortium"/>
            <person name="Kohler A."/>
            <person name="Kuo A."/>
            <person name="Nagy L.G."/>
            <person name="Floudas D."/>
            <person name="Copeland A."/>
            <person name="Barry K.W."/>
            <person name="Cichocki N."/>
            <person name="Veneault-Fourrey C."/>
            <person name="LaButti K."/>
            <person name="Lindquist E.A."/>
            <person name="Lipzen A."/>
            <person name="Lundell T."/>
            <person name="Morin E."/>
            <person name="Murat C."/>
            <person name="Riley R."/>
            <person name="Ohm R."/>
            <person name="Sun H."/>
            <person name="Tunlid A."/>
            <person name="Henrissat B."/>
            <person name="Grigoriev I.V."/>
            <person name="Hibbett D.S."/>
            <person name="Martin F."/>
        </authorList>
    </citation>
    <scope>NUCLEOTIDE SEQUENCE [LARGE SCALE GENOMIC DNA]</scope>
    <source>
        <strain evidence="2">MUT 4182</strain>
    </source>
</reference>
<keyword evidence="2" id="KW-1185">Reference proteome</keyword>
<dbReference type="OrthoDB" id="3293920at2759"/>
<proteinExistence type="predicted"/>
<dbReference type="AlphaFoldDB" id="A0A0C3K5A9"/>
<organism evidence="1 2">
    <name type="scientific">Tulasnella calospora MUT 4182</name>
    <dbReference type="NCBI Taxonomy" id="1051891"/>
    <lineage>
        <taxon>Eukaryota</taxon>
        <taxon>Fungi</taxon>
        <taxon>Dikarya</taxon>
        <taxon>Basidiomycota</taxon>
        <taxon>Agaricomycotina</taxon>
        <taxon>Agaricomycetes</taxon>
        <taxon>Cantharellales</taxon>
        <taxon>Tulasnellaceae</taxon>
        <taxon>Tulasnella</taxon>
    </lineage>
</organism>
<evidence type="ECO:0000313" key="1">
    <source>
        <dbReference type="EMBL" id="KIO16573.1"/>
    </source>
</evidence>
<gene>
    <name evidence="1" type="ORF">M407DRAFT_33782</name>
</gene>
<dbReference type="HOGENOM" id="CLU_912751_0_0_1"/>
<evidence type="ECO:0000313" key="2">
    <source>
        <dbReference type="Proteomes" id="UP000054248"/>
    </source>
</evidence>
<protein>
    <submittedName>
        <fullName evidence="1">Uncharacterized protein</fullName>
    </submittedName>
</protein>
<sequence>MAIPTPVSNTVSDQVNANVTTDIAGLAVVEPAHQDLVTTKKKQTADVEGVPEGRQAATVNTDAITKTSSSAGPTTAASVAKDTTGAGSLYFGVEEMSSALEIRILKGLEYSNADQGLHNISKIPHSAVWGLGGNKNYVIEYGTQIRVTAWVIGRLDFKAITNNGNLLSISIKPFRTTDADVSNLLTRRLSQAQLRADEACYANIRASYYKSQYGASISASFKTFDDMLRDATEVYDKMRMPTIPLESFKLGDIVMAEKNGDFGLSYDLQVLALLKACCMKELKDFVAVKEILASAAVAQTAGAVL</sequence>
<name>A0A0C3K5A9_9AGAM</name>